<feature type="compositionally biased region" description="Polar residues" evidence="1">
    <location>
        <begin position="106"/>
        <end position="116"/>
    </location>
</feature>
<reference evidence="2 3" key="1">
    <citation type="submission" date="2024-02" db="EMBL/GenBank/DDBJ databases">
        <authorList>
            <person name="Vignale AGUSTIN F."/>
            <person name="Sosa J E."/>
            <person name="Modenutti C."/>
        </authorList>
    </citation>
    <scope>NUCLEOTIDE SEQUENCE [LARGE SCALE GENOMIC DNA]</scope>
</reference>
<accession>A0ABC8SGK0</accession>
<keyword evidence="3" id="KW-1185">Reference proteome</keyword>
<feature type="compositionally biased region" description="Pro residues" evidence="1">
    <location>
        <begin position="43"/>
        <end position="57"/>
    </location>
</feature>
<name>A0ABC8SGK0_9AQUA</name>
<protein>
    <submittedName>
        <fullName evidence="2">Uncharacterized protein</fullName>
    </submittedName>
</protein>
<dbReference type="Proteomes" id="UP001642360">
    <property type="component" value="Unassembled WGS sequence"/>
</dbReference>
<gene>
    <name evidence="2" type="ORF">ILEXP_LOCUS24820</name>
</gene>
<feature type="non-terminal residue" evidence="2">
    <location>
        <position position="1"/>
    </location>
</feature>
<dbReference type="EMBL" id="CAUOFW020002835">
    <property type="protein sequence ID" value="CAK9156316.1"/>
    <property type="molecule type" value="Genomic_DNA"/>
</dbReference>
<sequence>SLPSRFLALPKRLKVPLDLPTCSLELPNVPEPPLALPSGFKSPPTPEIHSPLPPAPPEAKTSKPWAPSNSPFYSLEPSPKALNKPLAPLKRAPSPSRAQLALTSMPLAQSSTWQAPPSSPKEPPMHRYPSRPLSILLAPPSPPWVLPLSPSKAWVSPPPPWVPPTLPVVP</sequence>
<evidence type="ECO:0000256" key="1">
    <source>
        <dbReference type="SAM" id="MobiDB-lite"/>
    </source>
</evidence>
<evidence type="ECO:0000313" key="2">
    <source>
        <dbReference type="EMBL" id="CAK9156316.1"/>
    </source>
</evidence>
<evidence type="ECO:0000313" key="3">
    <source>
        <dbReference type="Proteomes" id="UP001642360"/>
    </source>
</evidence>
<organism evidence="2 3">
    <name type="scientific">Ilex paraguariensis</name>
    <name type="common">yerba mate</name>
    <dbReference type="NCBI Taxonomy" id="185542"/>
    <lineage>
        <taxon>Eukaryota</taxon>
        <taxon>Viridiplantae</taxon>
        <taxon>Streptophyta</taxon>
        <taxon>Embryophyta</taxon>
        <taxon>Tracheophyta</taxon>
        <taxon>Spermatophyta</taxon>
        <taxon>Magnoliopsida</taxon>
        <taxon>eudicotyledons</taxon>
        <taxon>Gunneridae</taxon>
        <taxon>Pentapetalae</taxon>
        <taxon>asterids</taxon>
        <taxon>campanulids</taxon>
        <taxon>Aquifoliales</taxon>
        <taxon>Aquifoliaceae</taxon>
        <taxon>Ilex</taxon>
    </lineage>
</organism>
<proteinExistence type="predicted"/>
<comment type="caution">
    <text evidence="2">The sequence shown here is derived from an EMBL/GenBank/DDBJ whole genome shotgun (WGS) entry which is preliminary data.</text>
</comment>
<dbReference type="AlphaFoldDB" id="A0ABC8SGK0"/>
<feature type="region of interest" description="Disordered" evidence="1">
    <location>
        <begin position="26"/>
        <end position="132"/>
    </location>
</feature>